<dbReference type="STRING" id="1448316.A0A395H895"/>
<protein>
    <submittedName>
        <fullName evidence="2">Uncharacterized protein</fullName>
    </submittedName>
</protein>
<keyword evidence="3" id="KW-1185">Reference proteome</keyword>
<evidence type="ECO:0000313" key="2">
    <source>
        <dbReference type="EMBL" id="RAL03890.1"/>
    </source>
</evidence>
<proteinExistence type="predicted"/>
<feature type="region of interest" description="Disordered" evidence="1">
    <location>
        <begin position="167"/>
        <end position="187"/>
    </location>
</feature>
<evidence type="ECO:0000256" key="1">
    <source>
        <dbReference type="SAM" id="MobiDB-lite"/>
    </source>
</evidence>
<dbReference type="RefSeq" id="XP_025578217.1">
    <property type="nucleotide sequence ID" value="XM_025715491.1"/>
</dbReference>
<accession>A0A395H895</accession>
<gene>
    <name evidence="2" type="ORF">BO80DRAFT_349169</name>
</gene>
<evidence type="ECO:0000313" key="3">
    <source>
        <dbReference type="Proteomes" id="UP000249402"/>
    </source>
</evidence>
<dbReference type="OrthoDB" id="5431239at2759"/>
<sequence>MPKTVLKYIHPLCGFPLYDANRLQEPPSGANICGMTKKDLVVKLNKTRVPYMDLLEFHAWGYIQGAYRYRRDMRKADKIAALIKILYNQDDKHRPRSLEELYDVSRDTGPRLLKPAVATEDLLPISRYYPSPPAPNTQVKPGFVRPIDAPDFISDVFLERMAEKSVVEPELENQPSDKETASQEASQDELHINIRVPAIDREAHLPLVEAIERVVMNFAYSGLERDPTAASLEAARPYVTATEGKCLTSAIFGSFPATSQVQLAPNPWASNSLHFDKNGHVYPYRGRGPVWSNCSSAVDCAIVAGRLLDAGSTKVDRDWQGWQDTFTPVERAFIEATDLNWDVCPLEKSIELRDRFLQLVQPDNAPREDIQALRDIWHRSTHNFDQFRPDFIEIMDPCQCSAPIGSNTSSGHTSIGSSELESSYDGLDLQDALSRLLAISSKVPCKRCGNESVNCRKRYRKLPLRLAVEPGPNMIIQSHCQDLTLAYPDEHGREQIASYRWLGGIYSHKNHMRLYWNDVNRGEHDNTGMLRMYDSTENLGVIVGGIAPASRADRVPEEYWRGKEIPLLFYERIMNPNMEDLHVALSAVNNMLQVSEQGKLILQQNPGW</sequence>
<dbReference type="Proteomes" id="UP000249402">
    <property type="component" value="Unassembled WGS sequence"/>
</dbReference>
<feature type="non-terminal residue" evidence="2">
    <location>
        <position position="608"/>
    </location>
</feature>
<dbReference type="GeneID" id="37220356"/>
<organism evidence="2 3">
    <name type="scientific">Aspergillus ibericus CBS 121593</name>
    <dbReference type="NCBI Taxonomy" id="1448316"/>
    <lineage>
        <taxon>Eukaryota</taxon>
        <taxon>Fungi</taxon>
        <taxon>Dikarya</taxon>
        <taxon>Ascomycota</taxon>
        <taxon>Pezizomycotina</taxon>
        <taxon>Eurotiomycetes</taxon>
        <taxon>Eurotiomycetidae</taxon>
        <taxon>Eurotiales</taxon>
        <taxon>Aspergillaceae</taxon>
        <taxon>Aspergillus</taxon>
        <taxon>Aspergillus subgen. Circumdati</taxon>
    </lineage>
</organism>
<dbReference type="VEuPathDB" id="FungiDB:BO80DRAFT_349169"/>
<dbReference type="AlphaFoldDB" id="A0A395H895"/>
<name>A0A395H895_9EURO</name>
<dbReference type="EMBL" id="KZ824426">
    <property type="protein sequence ID" value="RAL03890.1"/>
    <property type="molecule type" value="Genomic_DNA"/>
</dbReference>
<reference evidence="2 3" key="1">
    <citation type="submission" date="2018-02" db="EMBL/GenBank/DDBJ databases">
        <title>The genomes of Aspergillus section Nigri reveals drivers in fungal speciation.</title>
        <authorList>
            <consortium name="DOE Joint Genome Institute"/>
            <person name="Vesth T.C."/>
            <person name="Nybo J."/>
            <person name="Theobald S."/>
            <person name="Brandl J."/>
            <person name="Frisvad J.C."/>
            <person name="Nielsen K.F."/>
            <person name="Lyhne E.K."/>
            <person name="Kogle M.E."/>
            <person name="Kuo A."/>
            <person name="Riley R."/>
            <person name="Clum A."/>
            <person name="Nolan M."/>
            <person name="Lipzen A."/>
            <person name="Salamov A."/>
            <person name="Henrissat B."/>
            <person name="Wiebenga A."/>
            <person name="De vries R.P."/>
            <person name="Grigoriev I.V."/>
            <person name="Mortensen U.H."/>
            <person name="Andersen M.R."/>
            <person name="Baker S.E."/>
        </authorList>
    </citation>
    <scope>NUCLEOTIDE SEQUENCE [LARGE SCALE GENOMIC DNA]</scope>
    <source>
        <strain evidence="2 3">CBS 121593</strain>
    </source>
</reference>